<keyword evidence="2" id="KW-0560">Oxidoreductase</keyword>
<dbReference type="InterPro" id="IPR023076">
    <property type="entry name" value="HMG_CoA_Rdtase_CS"/>
</dbReference>
<dbReference type="SUPFAM" id="SSF56112">
    <property type="entry name" value="Protein kinase-like (PK-like)"/>
    <property type="match status" value="1"/>
</dbReference>
<reference evidence="5" key="1">
    <citation type="journal article" date="2019" name="Int. J. Syst. Evol. Microbiol.">
        <title>The Global Catalogue of Microorganisms (GCM) 10K type strain sequencing project: providing services to taxonomists for standard genome sequencing and annotation.</title>
        <authorList>
            <consortium name="The Broad Institute Genomics Platform"/>
            <consortium name="The Broad Institute Genome Sequencing Center for Infectious Disease"/>
            <person name="Wu L."/>
            <person name="Ma J."/>
        </authorList>
    </citation>
    <scope>NUCLEOTIDE SEQUENCE [LARGE SCALE GENOMIC DNA]</scope>
    <source>
        <strain evidence="5">YJ-61-S</strain>
    </source>
</reference>
<sequence length="781" mass="88049">MEQYPIVPGRGLVTPYSTKLRLEYLNEEGHESSQISMSGLSHTEVQNKIESYIGSVEIPVGLVGPLLHVDGDTEELVYAGAATLEGALVASMNRGAKAASLSGGITTTFVHQKMVRCPMFIFHTPDEALTFARWLPSHFISIKKEAEQHSNHAQLVAIDPVITETAVHTRFYYTTGDASGQNMTTTCSWHAMLFIVEQFSKETSIEFKNYVIEGNGSSDKKVSSHAVKNGRGAHITATCYLKESVIEKVLRTTSDSLLECFIPSVALTKKDGMFGYNINVANAIAAIFAATGQDLGSLHESSVGILHLEKKADGLLFTLTLPTLVVGTIGGGTSLPKQNEMLRLMKCEGNGNVQRFAQLIAAFALSLEISTFAAIVSGEFAKAHEKLGRNKPANWLTRSELNTEFITRIMGQVDPKHKEFSIHFNHKELENGIVTNLTSRTSKKTIGFFPFQAKNEHTSISLLIKSKALDMDVIKGLHSMAASIDPSLSDLIYRYRHQTEYFNCHVKELFVYENLHNHGFLSTPKYYGKKENINRELFVLVMEYLDPDAMSHFNSENKPELWKPKDIQNMITEITNIHKHYHTIIDSIDNSQIQPFFAANATELYQKLIDIIVKEEDHTDRKNQLKTLTTFLTDITEQTYSTSLPVCVIHNDFNPRNAGIRANGKVCIYDWELAVKNIPHRDIVEFLAFTLGSTIDENNLKSYLEYHTKLWQKDTSDSQWMYGYIYALKEFLVCRMSFYKAAEILMKLKFPDRVIDTCFTMIAYIKKEYNINTEKVRTQNA</sequence>
<evidence type="ECO:0000256" key="1">
    <source>
        <dbReference type="ARBA" id="ARBA00007661"/>
    </source>
</evidence>
<name>A0ABV9I1M4_9FLAO</name>
<evidence type="ECO:0000313" key="5">
    <source>
        <dbReference type="Proteomes" id="UP001596043"/>
    </source>
</evidence>
<dbReference type="Gene3D" id="3.90.1200.10">
    <property type="match status" value="1"/>
</dbReference>
<dbReference type="EMBL" id="JBHSFV010000014">
    <property type="protein sequence ID" value="MFC4636054.1"/>
    <property type="molecule type" value="Genomic_DNA"/>
</dbReference>
<dbReference type="Gene3D" id="3.30.70.420">
    <property type="entry name" value="Hydroxymethylglutaryl-CoA reductase, class I/II, NAD/NADP-binding domain"/>
    <property type="match status" value="1"/>
</dbReference>
<dbReference type="InterPro" id="IPR011009">
    <property type="entry name" value="Kinase-like_dom_sf"/>
</dbReference>
<protein>
    <submittedName>
        <fullName evidence="4">Phosphotransferase</fullName>
    </submittedName>
</protein>
<dbReference type="PANTHER" id="PTHR10572:SF24">
    <property type="entry name" value="3-HYDROXY-3-METHYLGLUTARYL-COENZYME A REDUCTASE"/>
    <property type="match status" value="1"/>
</dbReference>
<dbReference type="InterPro" id="IPR009023">
    <property type="entry name" value="HMG_CoA_Rdtase_NAD(P)-bd_sf"/>
</dbReference>
<dbReference type="Pfam" id="PF01636">
    <property type="entry name" value="APH"/>
    <property type="match status" value="1"/>
</dbReference>
<dbReference type="PANTHER" id="PTHR10572">
    <property type="entry name" value="3-HYDROXY-3-METHYLGLUTARYL-COENZYME A REDUCTASE"/>
    <property type="match status" value="1"/>
</dbReference>
<gene>
    <name evidence="4" type="ORF">ACFO3O_19245</name>
</gene>
<dbReference type="InterPro" id="IPR009029">
    <property type="entry name" value="HMG_CoA_Rdtase_sub-bd_dom_sf"/>
</dbReference>
<dbReference type="Proteomes" id="UP001596043">
    <property type="component" value="Unassembled WGS sequence"/>
</dbReference>
<dbReference type="SUPFAM" id="SSF55035">
    <property type="entry name" value="NAD-binding domain of HMG-CoA reductase"/>
    <property type="match status" value="1"/>
</dbReference>
<dbReference type="Gene3D" id="3.90.770.10">
    <property type="entry name" value="3-hydroxy-3-methylglutaryl-coenzyme A Reductase, Chain A, domain 2"/>
    <property type="match status" value="1"/>
</dbReference>
<proteinExistence type="inferred from homology"/>
<dbReference type="PROSITE" id="PS50065">
    <property type="entry name" value="HMG_COA_REDUCTASE_4"/>
    <property type="match status" value="1"/>
</dbReference>
<evidence type="ECO:0000256" key="2">
    <source>
        <dbReference type="ARBA" id="ARBA00023002"/>
    </source>
</evidence>
<dbReference type="RefSeq" id="WP_379981878.1">
    <property type="nucleotide sequence ID" value="NZ_JBHSFV010000014.1"/>
</dbReference>
<dbReference type="InterPro" id="IPR002575">
    <property type="entry name" value="Aminoglycoside_PTrfase"/>
</dbReference>
<comment type="caution">
    <text evidence="4">The sequence shown here is derived from an EMBL/GenBank/DDBJ whole genome shotgun (WGS) entry which is preliminary data.</text>
</comment>
<dbReference type="SUPFAM" id="SSF56542">
    <property type="entry name" value="Substrate-binding domain of HMG-CoA reductase"/>
    <property type="match status" value="1"/>
</dbReference>
<comment type="similarity">
    <text evidence="1">Belongs to the HMG-CoA reductase family.</text>
</comment>
<dbReference type="InterPro" id="IPR023074">
    <property type="entry name" value="HMG_CoA_Rdtase_cat_sf"/>
</dbReference>
<evidence type="ECO:0000313" key="4">
    <source>
        <dbReference type="EMBL" id="MFC4636054.1"/>
    </source>
</evidence>
<evidence type="ECO:0000259" key="3">
    <source>
        <dbReference type="Pfam" id="PF01636"/>
    </source>
</evidence>
<accession>A0ABV9I1M4</accession>
<feature type="domain" description="Aminoglycoside phosphotransferase" evidence="3">
    <location>
        <begin position="508"/>
        <end position="706"/>
    </location>
</feature>
<dbReference type="InterPro" id="IPR002202">
    <property type="entry name" value="HMG_CoA_Rdtase"/>
</dbReference>
<keyword evidence="5" id="KW-1185">Reference proteome</keyword>
<dbReference type="PROSITE" id="PS00318">
    <property type="entry name" value="HMG_COA_REDUCTASE_2"/>
    <property type="match status" value="1"/>
</dbReference>
<dbReference type="Pfam" id="PF00368">
    <property type="entry name" value="HMG-CoA_red"/>
    <property type="match status" value="1"/>
</dbReference>
<dbReference type="PRINTS" id="PR00071">
    <property type="entry name" value="HMGCOARDTASE"/>
</dbReference>
<organism evidence="4 5">
    <name type="scientific">Dokdonia ponticola</name>
    <dbReference type="NCBI Taxonomy" id="2041041"/>
    <lineage>
        <taxon>Bacteria</taxon>
        <taxon>Pseudomonadati</taxon>
        <taxon>Bacteroidota</taxon>
        <taxon>Flavobacteriia</taxon>
        <taxon>Flavobacteriales</taxon>
        <taxon>Flavobacteriaceae</taxon>
        <taxon>Dokdonia</taxon>
    </lineage>
</organism>